<dbReference type="STRING" id="1459636.NTE_02532"/>
<name>A0A075MZA2_9ARCH</name>
<dbReference type="RefSeq" id="WP_148701125.1">
    <property type="nucleotide sequence ID" value="NZ_CP007174.1"/>
</dbReference>
<protein>
    <submittedName>
        <fullName evidence="1">Uncharacterized protein</fullName>
    </submittedName>
</protein>
<dbReference type="AlphaFoldDB" id="A0A075MZA2"/>
<dbReference type="KEGG" id="nev:NTE_02532"/>
<evidence type="ECO:0000313" key="2">
    <source>
        <dbReference type="Proteomes" id="UP000028194"/>
    </source>
</evidence>
<dbReference type="HOGENOM" id="CLU_1514544_0_0_2"/>
<evidence type="ECO:0000313" key="1">
    <source>
        <dbReference type="EMBL" id="AIF84579.1"/>
    </source>
</evidence>
<sequence>MSTNKSINQSIHAVQTDNFGRKYQFVQNDISNLALEGREERVVIDQKESGELYLFELHGNYRYLGLNVEIWGTSGAGVSIQQGHETFVDLITKNWGVGAGEVAPVAGISPDPAGKSNPRHPYILRYKSTEEADITGQEGQKYSLAFTPIPYTPYASRIRVTLVNRGSEVGIIEDFAITRKVWL</sequence>
<dbReference type="EMBL" id="CP007174">
    <property type="protein sequence ID" value="AIF84579.1"/>
    <property type="molecule type" value="Genomic_DNA"/>
</dbReference>
<reference evidence="1 2" key="1">
    <citation type="journal article" date="2014" name="PLoS ONE">
        <title>Genome Sequence of Candidatus Nitrososphaera evergladensis from Group I.1b Enriched from Everglades Soil Reveals Novel Genomic Features of the Ammonia-Oxidizing Archaea.</title>
        <authorList>
            <person name="Zhalnina K.V."/>
            <person name="Dias R."/>
            <person name="Leonard M.T."/>
            <person name="Dorr de Quadros P."/>
            <person name="Camargo F.A."/>
            <person name="Drew J.C."/>
            <person name="Farmerie W.G."/>
            <person name="Daroub S.H."/>
            <person name="Triplett E.W."/>
        </authorList>
    </citation>
    <scope>NUCLEOTIDE SEQUENCE [LARGE SCALE GENOMIC DNA]</scope>
    <source>
        <strain evidence="1 2">SR1</strain>
    </source>
</reference>
<organism evidence="1 2">
    <name type="scientific">Candidatus Nitrososphaera evergladensis SR1</name>
    <dbReference type="NCBI Taxonomy" id="1459636"/>
    <lineage>
        <taxon>Archaea</taxon>
        <taxon>Nitrososphaerota</taxon>
        <taxon>Nitrososphaeria</taxon>
        <taxon>Nitrososphaerales</taxon>
        <taxon>Nitrososphaeraceae</taxon>
        <taxon>Nitrososphaera</taxon>
    </lineage>
</organism>
<accession>A0A075MZA2</accession>
<dbReference type="Proteomes" id="UP000028194">
    <property type="component" value="Chromosome"/>
</dbReference>
<proteinExistence type="predicted"/>
<keyword evidence="2" id="KW-1185">Reference proteome</keyword>
<dbReference type="GeneID" id="41598231"/>
<gene>
    <name evidence="1" type="ORF">NTE_02532</name>
</gene>